<dbReference type="AlphaFoldDB" id="A0AA37HLH6"/>
<sequence>MRARVGVPLRVMPDDPAADAAALARLCVWAQRYTPRLAPFGPAEACHGLHLDVTGACHLHGGEGGLLADLARRLAEAGIPARLVLADSPGAGFALARYGAEDMALVPAGGAAAALAPLPVEALRCAPATAVALKRLGLKRVGALIGAPRAPLARRFGLDLVQRLDQALGDRPEPLAALAEPARYGAGRGFLDPILHQEAVVAAARALMARIAPALEADGLGARLLRLTLHRVDGVMRALDLALSRPSRCPDAFAALLRLRLDRLGSGLDAGFGFESLSLDVVAAERMPDRQADLGAASPVQDIADLADRLRQRLGRPLIRLTPRASHLPERADRIAPWSPHAPEMADWTPPALPALPARPLVLLTRSEPAEDVLALVPEGPPRRFRWRARRYLVAHAEGPERIGPEWWRTDPADMPERDYYVVECETGHRLWLYRSGPHAPGQPAAWFVHGLFA</sequence>
<accession>A0AA37HLH6</accession>
<keyword evidence="1" id="KW-0227">DNA damage</keyword>
<dbReference type="RefSeq" id="WP_238301416.1">
    <property type="nucleotide sequence ID" value="NZ_BPQM01000018.1"/>
</dbReference>
<gene>
    <name evidence="2" type="primary">imuB_1</name>
    <name evidence="2" type="ORF">NBEOAGPD_0868</name>
</gene>
<dbReference type="InterPro" id="IPR050356">
    <property type="entry name" value="SulA_CellDiv_inhibitor"/>
</dbReference>
<proteinExistence type="predicted"/>
<reference evidence="2" key="2">
    <citation type="submission" date="2021-08" db="EMBL/GenBank/DDBJ databases">
        <authorList>
            <person name="Tani A."/>
            <person name="Ola A."/>
            <person name="Ogura Y."/>
            <person name="Katsura K."/>
            <person name="Hayashi T."/>
        </authorList>
    </citation>
    <scope>NUCLEOTIDE SEQUENCE</scope>
    <source>
        <strain evidence="2">NBRC 103626</strain>
    </source>
</reference>
<dbReference type="GO" id="GO:0006281">
    <property type="term" value="P:DNA repair"/>
    <property type="evidence" value="ECO:0007669"/>
    <property type="project" value="TreeGrafter"/>
</dbReference>
<reference evidence="2" key="1">
    <citation type="journal article" date="2016" name="Front. Microbiol.">
        <title>Genome Sequence of the Piezophilic, Mesophilic Sulfate-Reducing Bacterium Desulfovibrio indicus J2T.</title>
        <authorList>
            <person name="Cao J."/>
            <person name="Maignien L."/>
            <person name="Shao Z."/>
            <person name="Alain K."/>
            <person name="Jebbar M."/>
        </authorList>
    </citation>
    <scope>NUCLEOTIDE SEQUENCE</scope>
    <source>
        <strain evidence="2">NBRC 103626</strain>
    </source>
</reference>
<organism evidence="2 3">
    <name type="scientific">Methylobacterium gregans</name>
    <dbReference type="NCBI Taxonomy" id="374424"/>
    <lineage>
        <taxon>Bacteria</taxon>
        <taxon>Pseudomonadati</taxon>
        <taxon>Pseudomonadota</taxon>
        <taxon>Alphaproteobacteria</taxon>
        <taxon>Hyphomicrobiales</taxon>
        <taxon>Methylobacteriaceae</taxon>
        <taxon>Methylobacterium</taxon>
    </lineage>
</organism>
<dbReference type="EMBL" id="BPQM01000018">
    <property type="protein sequence ID" value="GJD77661.1"/>
    <property type="molecule type" value="Genomic_DNA"/>
</dbReference>
<dbReference type="PANTHER" id="PTHR35369:SF2">
    <property type="entry name" value="BLR3025 PROTEIN"/>
    <property type="match status" value="1"/>
</dbReference>
<evidence type="ECO:0000313" key="3">
    <source>
        <dbReference type="Proteomes" id="UP001055108"/>
    </source>
</evidence>
<dbReference type="Proteomes" id="UP001055108">
    <property type="component" value="Unassembled WGS sequence"/>
</dbReference>
<keyword evidence="3" id="KW-1185">Reference proteome</keyword>
<protein>
    <submittedName>
        <fullName evidence="2">Protein ImuB</fullName>
    </submittedName>
</protein>
<dbReference type="PANTHER" id="PTHR35369">
    <property type="entry name" value="BLR3025 PROTEIN-RELATED"/>
    <property type="match status" value="1"/>
</dbReference>
<name>A0AA37HLH6_9HYPH</name>
<comment type="caution">
    <text evidence="2">The sequence shown here is derived from an EMBL/GenBank/DDBJ whole genome shotgun (WGS) entry which is preliminary data.</text>
</comment>
<dbReference type="CDD" id="cd03468">
    <property type="entry name" value="PolY_like"/>
    <property type="match status" value="1"/>
</dbReference>
<evidence type="ECO:0000313" key="2">
    <source>
        <dbReference type="EMBL" id="GJD77661.1"/>
    </source>
</evidence>
<dbReference type="SUPFAM" id="SSF56672">
    <property type="entry name" value="DNA/RNA polymerases"/>
    <property type="match status" value="1"/>
</dbReference>
<dbReference type="InterPro" id="IPR043502">
    <property type="entry name" value="DNA/RNA_pol_sf"/>
</dbReference>
<evidence type="ECO:0000256" key="1">
    <source>
        <dbReference type="ARBA" id="ARBA00022763"/>
    </source>
</evidence>